<dbReference type="Proteomes" id="UP000289340">
    <property type="component" value="Chromosome 3"/>
</dbReference>
<evidence type="ECO:0000256" key="3">
    <source>
        <dbReference type="ARBA" id="ARBA00022692"/>
    </source>
</evidence>
<gene>
    <name evidence="11" type="ORF">D0Y65_007175</name>
</gene>
<feature type="region of interest" description="Disordered" evidence="7">
    <location>
        <begin position="87"/>
        <end position="112"/>
    </location>
</feature>
<feature type="domain" description="Trichome birefringence-like N-terminal" evidence="10">
    <location>
        <begin position="268"/>
        <end position="319"/>
    </location>
</feature>
<dbReference type="InterPro" id="IPR026057">
    <property type="entry name" value="TBL_C"/>
</dbReference>
<dbReference type="SMR" id="A0A445LC83"/>
<keyword evidence="3 8" id="KW-0812">Transmembrane</keyword>
<feature type="transmembrane region" description="Helical" evidence="8">
    <location>
        <begin position="26"/>
        <end position="44"/>
    </location>
</feature>
<comment type="caution">
    <text evidence="11">The sequence shown here is derived from an EMBL/GenBank/DDBJ whole genome shotgun (WGS) entry which is preliminary data.</text>
</comment>
<keyword evidence="12" id="KW-1185">Reference proteome</keyword>
<evidence type="ECO:0000256" key="8">
    <source>
        <dbReference type="SAM" id="Phobius"/>
    </source>
</evidence>
<protein>
    <submittedName>
        <fullName evidence="11">Protein trichome birefringence</fullName>
    </submittedName>
</protein>
<evidence type="ECO:0000313" key="11">
    <source>
        <dbReference type="EMBL" id="RZC20697.1"/>
    </source>
</evidence>
<dbReference type="InterPro" id="IPR029962">
    <property type="entry name" value="TBL"/>
</dbReference>
<sequence length="622" mass="70160">MADATKYVPIAGTNVSSILKTRKTVAAAYSFILAFVAFTVFLAFSPSSNASSPWFTNIFSPTSTTDGSYKPQIPNIFSLLFPNTTSPSNSSDPLHNNTHSFRSTNATSLSPYPKTALESQTLKQTSLENRTQTTLVNSTQHAVPVPTTNQTTDSHAPSLEVKSPPFLASKEPPGAVKNQTFNSDEAKSASTNQTTNATATATATNVSVSFPVQNVPNLNTSSNSSVKVDLVKGTVVSNDNYTASLARKQNNGKDHAKGNDESMESLMKCDFFDGEWVKDDAYPLYKPDSCSLIDEQFNCIRNGRPDKDYQKYKWKPKGCTLPRLDAHRMLQLLRGKRLVFVGDSLNRNMWESLICILRNAVKNKHNVYEVNGRVNFRGEAAYSFVFEDYHFSVELFVSPFLVQEGEMTDKNGTKKETLRLDLVGKSSSQYKDADILVFNTGHWWTHDKTSKGQDYYQEGNHVYSELNVLEAFRRALTTWSRWVDANINPSKTTVFFRGYSASHFSGGQWNSGGQCDSETDPIDNEKYLTEYPDKMKVLEKVLKNMKTRVTYQNITRMTDFRKDGHPSIYRKQNLSPEELKSPLRFQDCSHWCLPGVPDLWNEILYAELLLREYRNQHEQKKA</sequence>
<proteinExistence type="inferred from homology"/>
<keyword evidence="6 8" id="KW-0472">Membrane</keyword>
<evidence type="ECO:0000259" key="10">
    <source>
        <dbReference type="Pfam" id="PF14416"/>
    </source>
</evidence>
<evidence type="ECO:0000256" key="7">
    <source>
        <dbReference type="SAM" id="MobiDB-lite"/>
    </source>
</evidence>
<dbReference type="InterPro" id="IPR025846">
    <property type="entry name" value="TBL_N"/>
</dbReference>
<evidence type="ECO:0000313" key="12">
    <source>
        <dbReference type="Proteomes" id="UP000289340"/>
    </source>
</evidence>
<dbReference type="GO" id="GO:0005794">
    <property type="term" value="C:Golgi apparatus"/>
    <property type="evidence" value="ECO:0007669"/>
    <property type="project" value="TreeGrafter"/>
</dbReference>
<feature type="compositionally biased region" description="Polar residues" evidence="7">
    <location>
        <begin position="92"/>
        <end position="110"/>
    </location>
</feature>
<evidence type="ECO:0000256" key="1">
    <source>
        <dbReference type="ARBA" id="ARBA00004167"/>
    </source>
</evidence>
<evidence type="ECO:0000256" key="5">
    <source>
        <dbReference type="ARBA" id="ARBA00022989"/>
    </source>
</evidence>
<feature type="compositionally biased region" description="Polar residues" evidence="7">
    <location>
        <begin position="127"/>
        <end position="155"/>
    </location>
</feature>
<name>A0A445LC83_GLYSO</name>
<dbReference type="Gramene" id="XM_028369608.1">
    <property type="protein sequence ID" value="XP_028225409.1"/>
    <property type="gene ID" value="LOC114406791"/>
</dbReference>
<keyword evidence="4" id="KW-0735">Signal-anchor</keyword>
<accession>A0A445LC83</accession>
<evidence type="ECO:0000256" key="4">
    <source>
        <dbReference type="ARBA" id="ARBA00022968"/>
    </source>
</evidence>
<dbReference type="EMBL" id="QZWG01000003">
    <property type="protein sequence ID" value="RZC20697.1"/>
    <property type="molecule type" value="Genomic_DNA"/>
</dbReference>
<dbReference type="GO" id="GO:0016020">
    <property type="term" value="C:membrane"/>
    <property type="evidence" value="ECO:0007669"/>
    <property type="project" value="UniProtKB-SubCell"/>
</dbReference>
<dbReference type="AlphaFoldDB" id="A0A445LC83"/>
<comment type="subcellular location">
    <subcellularLocation>
        <location evidence="1">Membrane</location>
        <topology evidence="1">Single-pass membrane protein</topology>
    </subcellularLocation>
</comment>
<dbReference type="Pfam" id="PF13839">
    <property type="entry name" value="PC-Esterase"/>
    <property type="match status" value="1"/>
</dbReference>
<dbReference type="GO" id="GO:0016413">
    <property type="term" value="F:O-acetyltransferase activity"/>
    <property type="evidence" value="ECO:0007669"/>
    <property type="project" value="InterPro"/>
</dbReference>
<evidence type="ECO:0000259" key="9">
    <source>
        <dbReference type="Pfam" id="PF13839"/>
    </source>
</evidence>
<comment type="similarity">
    <text evidence="2">Belongs to the PC-esterase family. TBL subfamily.</text>
</comment>
<evidence type="ECO:0000256" key="2">
    <source>
        <dbReference type="ARBA" id="ARBA00007727"/>
    </source>
</evidence>
<dbReference type="Pfam" id="PF14416">
    <property type="entry name" value="PMR5N"/>
    <property type="match status" value="1"/>
</dbReference>
<feature type="region of interest" description="Disordered" evidence="7">
    <location>
        <begin position="127"/>
        <end position="196"/>
    </location>
</feature>
<evidence type="ECO:0000256" key="6">
    <source>
        <dbReference type="ARBA" id="ARBA00023136"/>
    </source>
</evidence>
<keyword evidence="5 8" id="KW-1133">Transmembrane helix</keyword>
<reference evidence="11 12" key="1">
    <citation type="submission" date="2018-09" db="EMBL/GenBank/DDBJ databases">
        <title>A high-quality reference genome of wild soybean provides a powerful tool to mine soybean genomes.</title>
        <authorList>
            <person name="Xie M."/>
            <person name="Chung C.Y.L."/>
            <person name="Li M.-W."/>
            <person name="Wong F.-L."/>
            <person name="Chan T.-F."/>
            <person name="Lam H.-M."/>
        </authorList>
    </citation>
    <scope>NUCLEOTIDE SEQUENCE [LARGE SCALE GENOMIC DNA]</scope>
    <source>
        <strain evidence="12">cv. W05</strain>
        <tissue evidence="11">Hypocotyl of etiolated seedlings</tissue>
    </source>
</reference>
<feature type="domain" description="Trichome birefringence-like C-terminal" evidence="9">
    <location>
        <begin position="321"/>
        <end position="606"/>
    </location>
</feature>
<dbReference type="PANTHER" id="PTHR32285:SF367">
    <property type="entry name" value="PMR5_CAS1P GDSL_SGNH-LIKE ACYL-ESTERASE FAMILY PROTEIN"/>
    <property type="match status" value="1"/>
</dbReference>
<organism evidence="11 12">
    <name type="scientific">Glycine soja</name>
    <name type="common">Wild soybean</name>
    <dbReference type="NCBI Taxonomy" id="3848"/>
    <lineage>
        <taxon>Eukaryota</taxon>
        <taxon>Viridiplantae</taxon>
        <taxon>Streptophyta</taxon>
        <taxon>Embryophyta</taxon>
        <taxon>Tracheophyta</taxon>
        <taxon>Spermatophyta</taxon>
        <taxon>Magnoliopsida</taxon>
        <taxon>eudicotyledons</taxon>
        <taxon>Gunneridae</taxon>
        <taxon>Pentapetalae</taxon>
        <taxon>rosids</taxon>
        <taxon>fabids</taxon>
        <taxon>Fabales</taxon>
        <taxon>Fabaceae</taxon>
        <taxon>Papilionoideae</taxon>
        <taxon>50 kb inversion clade</taxon>
        <taxon>NPAAA clade</taxon>
        <taxon>indigoferoid/millettioid clade</taxon>
        <taxon>Phaseoleae</taxon>
        <taxon>Glycine</taxon>
        <taxon>Glycine subgen. Soja</taxon>
    </lineage>
</organism>
<dbReference type="PANTHER" id="PTHR32285">
    <property type="entry name" value="PROTEIN TRICHOME BIREFRINGENCE-LIKE 9-RELATED"/>
    <property type="match status" value="1"/>
</dbReference>